<evidence type="ECO:0000256" key="7">
    <source>
        <dbReference type="ARBA" id="ARBA00023128"/>
    </source>
</evidence>
<evidence type="ECO:0000256" key="2">
    <source>
        <dbReference type="ARBA" id="ARBA00006375"/>
    </source>
</evidence>
<protein>
    <recommendedName>
        <fullName evidence="14">Solute carrier family 25 member 45</fullName>
    </recommendedName>
</protein>
<comment type="similarity">
    <text evidence="2 10">Belongs to the mitochondrial carrier (TC 2.A.29) family.</text>
</comment>
<gene>
    <name evidence="12" type="ORF">CAMP_LOCUS12834</name>
</gene>
<dbReference type="InterPro" id="IPR023395">
    <property type="entry name" value="MCP_dom_sf"/>
</dbReference>
<comment type="subcellular location">
    <subcellularLocation>
        <location evidence="1">Mitochondrion membrane</location>
        <topology evidence="1">Multi-pass membrane protein</topology>
    </subcellularLocation>
</comment>
<proteinExistence type="inferred from homology"/>
<keyword evidence="5" id="KW-0677">Repeat</keyword>
<evidence type="ECO:0000256" key="8">
    <source>
        <dbReference type="ARBA" id="ARBA00023136"/>
    </source>
</evidence>
<dbReference type="Proteomes" id="UP001152747">
    <property type="component" value="Unassembled WGS sequence"/>
</dbReference>
<keyword evidence="6 11" id="KW-1133">Transmembrane helix</keyword>
<dbReference type="AlphaFoldDB" id="A0A9P1IS37"/>
<keyword evidence="8 9" id="KW-0472">Membrane</keyword>
<evidence type="ECO:0000256" key="4">
    <source>
        <dbReference type="ARBA" id="ARBA00022692"/>
    </source>
</evidence>
<evidence type="ECO:0000313" key="13">
    <source>
        <dbReference type="Proteomes" id="UP001152747"/>
    </source>
</evidence>
<evidence type="ECO:0000256" key="5">
    <source>
        <dbReference type="ARBA" id="ARBA00022737"/>
    </source>
</evidence>
<evidence type="ECO:0008006" key="14">
    <source>
        <dbReference type="Google" id="ProtNLM"/>
    </source>
</evidence>
<evidence type="ECO:0000256" key="1">
    <source>
        <dbReference type="ARBA" id="ARBA00004225"/>
    </source>
</evidence>
<evidence type="ECO:0000256" key="10">
    <source>
        <dbReference type="RuleBase" id="RU000488"/>
    </source>
</evidence>
<sequence>MYEDFLAGWVAGGAGLIVGHPMDTIKARLQTMTIYTGIWDCAVKTVRKESVYGLYKGMLIPFITAGAMHSILFSGYGIALRYLHPGEKNVESRKDLPMSDILIASICSTMAQVGPMIPVELIKTKLQVQLDTVSRSKRHAATVFSGPVECCRQIWRQSGPRGFFKGGTVVFARDNIGYLFYIPVYEGLLRQFRSFDLDNIWTQLFSGGCAGVSGWISVCPLEVVKNRIQAAGGNEKRKPLKVATEILKTEGFTAFYRGGLAISIRGFTVNSVIFLVYENCLRILHV</sequence>
<reference evidence="12" key="1">
    <citation type="submission" date="2022-11" db="EMBL/GenBank/DDBJ databases">
        <authorList>
            <person name="Kikuchi T."/>
        </authorList>
    </citation>
    <scope>NUCLEOTIDE SEQUENCE</scope>
    <source>
        <strain evidence="12">PS1010</strain>
    </source>
</reference>
<evidence type="ECO:0000313" key="12">
    <source>
        <dbReference type="EMBL" id="CAI5450197.1"/>
    </source>
</evidence>
<feature type="repeat" description="Solcar" evidence="9">
    <location>
        <begin position="99"/>
        <end position="191"/>
    </location>
</feature>
<dbReference type="InterPro" id="IPR050567">
    <property type="entry name" value="Mitochondrial_Carrier"/>
</dbReference>
<dbReference type="InterPro" id="IPR018108">
    <property type="entry name" value="MCP_transmembrane"/>
</dbReference>
<dbReference type="Gene3D" id="1.50.40.10">
    <property type="entry name" value="Mitochondrial carrier domain"/>
    <property type="match status" value="1"/>
</dbReference>
<dbReference type="PANTHER" id="PTHR45624">
    <property type="entry name" value="MITOCHONDRIAL BASIC AMINO ACIDS TRANSPORTER-RELATED"/>
    <property type="match status" value="1"/>
</dbReference>
<evidence type="ECO:0000256" key="9">
    <source>
        <dbReference type="PROSITE-ProRule" id="PRU00282"/>
    </source>
</evidence>
<feature type="repeat" description="Solcar" evidence="9">
    <location>
        <begin position="1"/>
        <end position="82"/>
    </location>
</feature>
<dbReference type="PROSITE" id="PS50920">
    <property type="entry name" value="SOLCAR"/>
    <property type="match status" value="3"/>
</dbReference>
<keyword evidence="7" id="KW-0496">Mitochondrion</keyword>
<evidence type="ECO:0000256" key="6">
    <source>
        <dbReference type="ARBA" id="ARBA00022989"/>
    </source>
</evidence>
<keyword evidence="13" id="KW-1185">Reference proteome</keyword>
<accession>A0A9P1IS37</accession>
<dbReference type="GO" id="GO:0022857">
    <property type="term" value="F:transmembrane transporter activity"/>
    <property type="evidence" value="ECO:0007669"/>
    <property type="project" value="TreeGrafter"/>
</dbReference>
<feature type="repeat" description="Solcar" evidence="9">
    <location>
        <begin position="198"/>
        <end position="283"/>
    </location>
</feature>
<dbReference type="EMBL" id="CANHGI010000005">
    <property type="protein sequence ID" value="CAI5450197.1"/>
    <property type="molecule type" value="Genomic_DNA"/>
</dbReference>
<dbReference type="Pfam" id="PF00153">
    <property type="entry name" value="Mito_carr"/>
    <property type="match status" value="3"/>
</dbReference>
<name>A0A9P1IS37_9PELO</name>
<evidence type="ECO:0000256" key="11">
    <source>
        <dbReference type="SAM" id="Phobius"/>
    </source>
</evidence>
<organism evidence="12 13">
    <name type="scientific">Caenorhabditis angaria</name>
    <dbReference type="NCBI Taxonomy" id="860376"/>
    <lineage>
        <taxon>Eukaryota</taxon>
        <taxon>Metazoa</taxon>
        <taxon>Ecdysozoa</taxon>
        <taxon>Nematoda</taxon>
        <taxon>Chromadorea</taxon>
        <taxon>Rhabditida</taxon>
        <taxon>Rhabditina</taxon>
        <taxon>Rhabditomorpha</taxon>
        <taxon>Rhabditoidea</taxon>
        <taxon>Rhabditidae</taxon>
        <taxon>Peloderinae</taxon>
        <taxon>Caenorhabditis</taxon>
    </lineage>
</organism>
<keyword evidence="3 10" id="KW-0813">Transport</keyword>
<dbReference type="OrthoDB" id="193856at2759"/>
<keyword evidence="4 9" id="KW-0812">Transmembrane</keyword>
<dbReference type="SUPFAM" id="SSF103506">
    <property type="entry name" value="Mitochondrial carrier"/>
    <property type="match status" value="1"/>
</dbReference>
<evidence type="ECO:0000256" key="3">
    <source>
        <dbReference type="ARBA" id="ARBA00022448"/>
    </source>
</evidence>
<dbReference type="GO" id="GO:0031966">
    <property type="term" value="C:mitochondrial membrane"/>
    <property type="evidence" value="ECO:0007669"/>
    <property type="project" value="UniProtKB-SubCell"/>
</dbReference>
<dbReference type="PANTHER" id="PTHR45624:SF10">
    <property type="entry name" value="SLC (SOLUTE CARRIER) HOMOLOG"/>
    <property type="match status" value="1"/>
</dbReference>
<comment type="caution">
    <text evidence="12">The sequence shown here is derived from an EMBL/GenBank/DDBJ whole genome shotgun (WGS) entry which is preliminary data.</text>
</comment>
<feature type="transmembrane region" description="Helical" evidence="11">
    <location>
        <begin position="58"/>
        <end position="80"/>
    </location>
</feature>